<reference evidence="1 2" key="1">
    <citation type="submission" date="2016-07" db="EMBL/GenBank/DDBJ databases">
        <title>Pervasive Adenine N6-methylation of Active Genes in Fungi.</title>
        <authorList>
            <consortium name="DOE Joint Genome Institute"/>
            <person name="Mondo S.J."/>
            <person name="Dannebaum R.O."/>
            <person name="Kuo R.C."/>
            <person name="Labutti K."/>
            <person name="Haridas S."/>
            <person name="Kuo A."/>
            <person name="Salamov A."/>
            <person name="Ahrendt S.R."/>
            <person name="Lipzen A."/>
            <person name="Sullivan W."/>
            <person name="Andreopoulos W.B."/>
            <person name="Clum A."/>
            <person name="Lindquist E."/>
            <person name="Daum C."/>
            <person name="Ramamoorthy G.K."/>
            <person name="Gryganskyi A."/>
            <person name="Culley D."/>
            <person name="Magnuson J.K."/>
            <person name="James T.Y."/>
            <person name="O'Malley M.A."/>
            <person name="Stajich J.E."/>
            <person name="Spatafora J.W."/>
            <person name="Visel A."/>
            <person name="Grigoriev I.V."/>
        </authorList>
    </citation>
    <scope>NUCLEOTIDE SEQUENCE [LARGE SCALE GENOMIC DNA]</scope>
    <source>
        <strain evidence="1 2">NRRL 3301</strain>
    </source>
</reference>
<evidence type="ECO:0000313" key="1">
    <source>
        <dbReference type="EMBL" id="ORX56875.1"/>
    </source>
</evidence>
<dbReference type="AlphaFoldDB" id="A0A1X2GLY4"/>
<protein>
    <submittedName>
        <fullName evidence="1">Uncharacterized protein</fullName>
    </submittedName>
</protein>
<comment type="caution">
    <text evidence="1">The sequence shown here is derived from an EMBL/GenBank/DDBJ whole genome shotgun (WGS) entry which is preliminary data.</text>
</comment>
<proteinExistence type="predicted"/>
<organism evidence="1 2">
    <name type="scientific">Hesseltinella vesiculosa</name>
    <dbReference type="NCBI Taxonomy" id="101127"/>
    <lineage>
        <taxon>Eukaryota</taxon>
        <taxon>Fungi</taxon>
        <taxon>Fungi incertae sedis</taxon>
        <taxon>Mucoromycota</taxon>
        <taxon>Mucoromycotina</taxon>
        <taxon>Mucoromycetes</taxon>
        <taxon>Mucorales</taxon>
        <taxon>Cunninghamellaceae</taxon>
        <taxon>Hesseltinella</taxon>
    </lineage>
</organism>
<dbReference type="EMBL" id="MCGT01000009">
    <property type="protein sequence ID" value="ORX56875.1"/>
    <property type="molecule type" value="Genomic_DNA"/>
</dbReference>
<dbReference type="Proteomes" id="UP000242146">
    <property type="component" value="Unassembled WGS sequence"/>
</dbReference>
<accession>A0A1X2GLY4</accession>
<name>A0A1X2GLY4_9FUNG</name>
<sequence length="130" mass="14142">MGVAFGDLLPHRQHKSPSLFMVLVVLLIVLGLDHFLGDRAGAAGGVSADGTSPWYSTRSTPLLWSAGLSRLGSLASKLSPARLAPIEMGLAYSPLHFPFKKPFLYPRRRVRSCPSLSLLKQSWHCCLTLA</sequence>
<gene>
    <name evidence="1" type="ORF">DM01DRAFT_1406328</name>
</gene>
<keyword evidence="2" id="KW-1185">Reference proteome</keyword>
<evidence type="ECO:0000313" key="2">
    <source>
        <dbReference type="Proteomes" id="UP000242146"/>
    </source>
</evidence>